<dbReference type="UniPathway" id="UPA00056">
    <property type="reaction ID" value="UER00093"/>
</dbReference>
<evidence type="ECO:0000313" key="8">
    <source>
        <dbReference type="EMBL" id="SDI42090.1"/>
    </source>
</evidence>
<comment type="pathway">
    <text evidence="2 7">Isoprenoid biosynthesis; isopentenyl diphosphate biosynthesis via DXP pathway; isopentenyl diphosphate from 1-deoxy-D-xylulose 5-phosphate: step 2/6.</text>
</comment>
<feature type="site" description="Positions MEP for the nucleophilic attack" evidence="7">
    <location>
        <position position="159"/>
    </location>
</feature>
<dbReference type="Proteomes" id="UP000199258">
    <property type="component" value="Unassembled WGS sequence"/>
</dbReference>
<evidence type="ECO:0000256" key="2">
    <source>
        <dbReference type="ARBA" id="ARBA00004787"/>
    </source>
</evidence>
<dbReference type="HAMAP" id="MF_00108">
    <property type="entry name" value="IspD"/>
    <property type="match status" value="1"/>
</dbReference>
<dbReference type="InterPro" id="IPR029044">
    <property type="entry name" value="Nucleotide-diphossugar_trans"/>
</dbReference>
<feature type="site" description="Transition state stabilizer" evidence="7">
    <location>
        <position position="20"/>
    </location>
</feature>
<name>A0A1G8KGV5_9MICC</name>
<dbReference type="FunFam" id="3.90.550.10:FF:000003">
    <property type="entry name" value="2-C-methyl-D-erythritol 4-phosphate cytidylyltransferase"/>
    <property type="match status" value="1"/>
</dbReference>
<comment type="function">
    <text evidence="7">Catalyzes the formation of 4-diphosphocytidyl-2-C-methyl-D-erythritol from CTP and 2-C-methyl-D-erythritol 4-phosphate (MEP).</text>
</comment>
<dbReference type="PANTHER" id="PTHR32125">
    <property type="entry name" value="2-C-METHYL-D-ERYTHRITOL 4-PHOSPHATE CYTIDYLYLTRANSFERASE, CHLOROPLASTIC"/>
    <property type="match status" value="1"/>
</dbReference>
<feature type="site" description="Positions MEP for the nucleophilic attack" evidence="7">
    <location>
        <position position="214"/>
    </location>
</feature>
<organism evidence="8 9">
    <name type="scientific">Arthrobacter subterraneus</name>
    <dbReference type="NCBI Taxonomy" id="335973"/>
    <lineage>
        <taxon>Bacteria</taxon>
        <taxon>Bacillati</taxon>
        <taxon>Actinomycetota</taxon>
        <taxon>Actinomycetes</taxon>
        <taxon>Micrococcales</taxon>
        <taxon>Micrococcaceae</taxon>
        <taxon>Arthrobacter</taxon>
    </lineage>
</organism>
<dbReference type="Gene3D" id="3.90.550.10">
    <property type="entry name" value="Spore Coat Polysaccharide Biosynthesis Protein SpsA, Chain A"/>
    <property type="match status" value="1"/>
</dbReference>
<evidence type="ECO:0000256" key="5">
    <source>
        <dbReference type="ARBA" id="ARBA00022695"/>
    </source>
</evidence>
<evidence type="ECO:0000256" key="6">
    <source>
        <dbReference type="ARBA" id="ARBA00023229"/>
    </source>
</evidence>
<dbReference type="AlphaFoldDB" id="A0A1G8KGV5"/>
<evidence type="ECO:0000313" key="9">
    <source>
        <dbReference type="Proteomes" id="UP000199258"/>
    </source>
</evidence>
<keyword evidence="9" id="KW-1185">Reference proteome</keyword>
<comment type="catalytic activity">
    <reaction evidence="1 7">
        <text>2-C-methyl-D-erythritol 4-phosphate + CTP + H(+) = 4-CDP-2-C-methyl-D-erythritol + diphosphate</text>
        <dbReference type="Rhea" id="RHEA:13429"/>
        <dbReference type="ChEBI" id="CHEBI:15378"/>
        <dbReference type="ChEBI" id="CHEBI:33019"/>
        <dbReference type="ChEBI" id="CHEBI:37563"/>
        <dbReference type="ChEBI" id="CHEBI:57823"/>
        <dbReference type="ChEBI" id="CHEBI:58262"/>
        <dbReference type="EC" id="2.7.7.60"/>
    </reaction>
</comment>
<dbReference type="PROSITE" id="PS01295">
    <property type="entry name" value="ISPD"/>
    <property type="match status" value="1"/>
</dbReference>
<keyword evidence="5 7" id="KW-0548">Nucleotidyltransferase</keyword>
<keyword evidence="4 7" id="KW-0808">Transferase</keyword>
<sequence length="239" mass="24238">MSEDSRRVGVIIVAAGAGVRLGRGMPKALVRCAGRTLLELALDGVRASALAGHISVVVPSGDTELRAIVHAHDPSGLTITAVDGGPSRPESVRAGLAALPGDVGIVLVHDAARALTPPHVFHSVVAAVRGGAPAVVPGIAVSDTIKVVDGNTVTATPDRATLRAVQTPQGFDAATLRGAHAAARKHSSVTDDAMLVESLGTPVTLAPGDPLAFKVTTPLDLMLAEAVVLQARAESQEDQ</sequence>
<protein>
    <recommendedName>
        <fullName evidence="7">2-C-methyl-D-erythritol 4-phosphate cytidylyltransferase</fullName>
        <ecNumber evidence="7">2.7.7.60</ecNumber>
    </recommendedName>
    <alternativeName>
        <fullName evidence="7">4-diphosphocytidyl-2C-methyl-D-erythritol synthase</fullName>
    </alternativeName>
    <alternativeName>
        <fullName evidence="7">MEP cytidylyltransferase</fullName>
        <shortName evidence="7">MCT</shortName>
    </alternativeName>
</protein>
<dbReference type="OrthoDB" id="9802561at2"/>
<reference evidence="8 9" key="1">
    <citation type="submission" date="2016-10" db="EMBL/GenBank/DDBJ databases">
        <authorList>
            <person name="de Groot N.N."/>
        </authorList>
    </citation>
    <scope>NUCLEOTIDE SEQUENCE [LARGE SCALE GENOMIC DNA]</scope>
    <source>
        <strain evidence="8 9">NP_1H</strain>
    </source>
</reference>
<proteinExistence type="inferred from homology"/>
<evidence type="ECO:0000256" key="4">
    <source>
        <dbReference type="ARBA" id="ARBA00022679"/>
    </source>
</evidence>
<evidence type="ECO:0000256" key="7">
    <source>
        <dbReference type="HAMAP-Rule" id="MF_00108"/>
    </source>
</evidence>
<accession>A0A1G8KGV5</accession>
<dbReference type="InterPro" id="IPR001228">
    <property type="entry name" value="IspD"/>
</dbReference>
<feature type="site" description="Transition state stabilizer" evidence="7">
    <location>
        <position position="27"/>
    </location>
</feature>
<dbReference type="NCBIfam" id="TIGR00453">
    <property type="entry name" value="ispD"/>
    <property type="match status" value="1"/>
</dbReference>
<dbReference type="Pfam" id="PF01128">
    <property type="entry name" value="IspD"/>
    <property type="match status" value="1"/>
</dbReference>
<gene>
    <name evidence="7" type="primary">ispD</name>
    <name evidence="8" type="ORF">SAMN04488693_11110</name>
</gene>
<dbReference type="CDD" id="cd02516">
    <property type="entry name" value="CDP-ME_synthetase"/>
    <property type="match status" value="1"/>
</dbReference>
<dbReference type="InterPro" id="IPR050088">
    <property type="entry name" value="IspD/TarI_cytidylyltransf_bact"/>
</dbReference>
<dbReference type="EMBL" id="FNDT01000011">
    <property type="protein sequence ID" value="SDI42090.1"/>
    <property type="molecule type" value="Genomic_DNA"/>
</dbReference>
<dbReference type="GO" id="GO:0050518">
    <property type="term" value="F:2-C-methyl-D-erythritol 4-phosphate cytidylyltransferase activity"/>
    <property type="evidence" value="ECO:0007669"/>
    <property type="project" value="UniProtKB-UniRule"/>
</dbReference>
<dbReference type="InterPro" id="IPR018294">
    <property type="entry name" value="ISPD_synthase_CS"/>
</dbReference>
<dbReference type="RefSeq" id="WP_090587034.1">
    <property type="nucleotide sequence ID" value="NZ_FNDT01000011.1"/>
</dbReference>
<comment type="similarity">
    <text evidence="3 7">Belongs to the IspD/TarI cytidylyltransferase family. IspD subfamily.</text>
</comment>
<dbReference type="SUPFAM" id="SSF53448">
    <property type="entry name" value="Nucleotide-diphospho-sugar transferases"/>
    <property type="match status" value="1"/>
</dbReference>
<evidence type="ECO:0000256" key="1">
    <source>
        <dbReference type="ARBA" id="ARBA00001282"/>
    </source>
</evidence>
<dbReference type="PANTHER" id="PTHR32125:SF4">
    <property type="entry name" value="2-C-METHYL-D-ERYTHRITOL 4-PHOSPHATE CYTIDYLYLTRANSFERASE, CHLOROPLASTIC"/>
    <property type="match status" value="1"/>
</dbReference>
<dbReference type="GO" id="GO:0019288">
    <property type="term" value="P:isopentenyl diphosphate biosynthetic process, methylerythritol 4-phosphate pathway"/>
    <property type="evidence" value="ECO:0007669"/>
    <property type="project" value="UniProtKB-UniRule"/>
</dbReference>
<keyword evidence="6 7" id="KW-0414">Isoprene biosynthesis</keyword>
<dbReference type="InterPro" id="IPR034683">
    <property type="entry name" value="IspD/TarI"/>
</dbReference>
<evidence type="ECO:0000256" key="3">
    <source>
        <dbReference type="ARBA" id="ARBA00009789"/>
    </source>
</evidence>
<dbReference type="STRING" id="335973.SAMN04488693_11110"/>
<dbReference type="EC" id="2.7.7.60" evidence="7"/>